<evidence type="ECO:0000256" key="3">
    <source>
        <dbReference type="ARBA" id="ARBA00022679"/>
    </source>
</evidence>
<keyword evidence="6" id="KW-0472">Membrane</keyword>
<evidence type="ECO:0000256" key="4">
    <source>
        <dbReference type="ARBA" id="ARBA00022692"/>
    </source>
</evidence>
<sequence>MLLLQNMKLQSQTLYQLSSSTIPARRTGKRRHKNEENKKFLKKKKRRYLCKLEKRFGRPPAFVASILTEHARISMFNSYASVLEEALQVINCCYEKKSVFCASRHIVVVTSDLEGARGPIHAFLWHGGIEDFTAAVSSDTYRTRFSLAWREAQFLAFKAHNQENSLTKVQSLRNPILCRLPDRADKMDLQNTAFTVQLGRGASIQLANAMITTGNTGATIQFGSVDFPAVVARTAAVPMNDANSERPARRLYPAGAPTRHAYLPAQRPTTEATTRRTHLPASRTTTAAENPRKRTSVFERLSQPEAPIAKRVVTGGRISVVTANTTSLPNGLPTPRKNDAEASSSGGRLTRRQRRKKNAEMRAQQQQSSVHPSNLPAREPEANIPIRNKFTDLRWVKRNSSTGELKRSFWDQQPEVLAPPRKKEPETLSARVYRVLKTVKEKGLK</sequence>
<proteinExistence type="predicted"/>
<dbReference type="GO" id="GO:0016760">
    <property type="term" value="F:cellulose synthase (UDP-forming) activity"/>
    <property type="evidence" value="ECO:0007669"/>
    <property type="project" value="InterPro"/>
</dbReference>
<protein>
    <submittedName>
        <fullName evidence="8">Uncharacterized protein</fullName>
    </submittedName>
</protein>
<evidence type="ECO:0000256" key="7">
    <source>
        <dbReference type="SAM" id="MobiDB-lite"/>
    </source>
</evidence>
<evidence type="ECO:0000313" key="9">
    <source>
        <dbReference type="Proteomes" id="UP000775213"/>
    </source>
</evidence>
<feature type="compositionally biased region" description="Polar residues" evidence="7">
    <location>
        <begin position="363"/>
        <end position="372"/>
    </location>
</feature>
<keyword evidence="9" id="KW-1185">Reference proteome</keyword>
<dbReference type="AlphaFoldDB" id="A0AAV7HMI7"/>
<dbReference type="Proteomes" id="UP000775213">
    <property type="component" value="Unassembled WGS sequence"/>
</dbReference>
<feature type="region of interest" description="Disordered" evidence="7">
    <location>
        <begin position="265"/>
        <end position="299"/>
    </location>
</feature>
<dbReference type="InterPro" id="IPR005150">
    <property type="entry name" value="Cellulose_synth"/>
</dbReference>
<evidence type="ECO:0000313" key="8">
    <source>
        <dbReference type="EMBL" id="KAH0468949.1"/>
    </source>
</evidence>
<evidence type="ECO:0000256" key="1">
    <source>
        <dbReference type="ARBA" id="ARBA00004308"/>
    </source>
</evidence>
<dbReference type="GO" id="GO:0016020">
    <property type="term" value="C:membrane"/>
    <property type="evidence" value="ECO:0007669"/>
    <property type="project" value="InterPro"/>
</dbReference>
<dbReference type="Pfam" id="PF03552">
    <property type="entry name" value="Cellulose_synt"/>
    <property type="match status" value="1"/>
</dbReference>
<evidence type="ECO:0000256" key="6">
    <source>
        <dbReference type="ARBA" id="ARBA00023136"/>
    </source>
</evidence>
<dbReference type="GO" id="GO:0012505">
    <property type="term" value="C:endomembrane system"/>
    <property type="evidence" value="ECO:0007669"/>
    <property type="project" value="UniProtKB-SubCell"/>
</dbReference>
<keyword evidence="5" id="KW-1133">Transmembrane helix</keyword>
<evidence type="ECO:0000256" key="2">
    <source>
        <dbReference type="ARBA" id="ARBA00022676"/>
    </source>
</evidence>
<keyword evidence="4" id="KW-0812">Transmembrane</keyword>
<dbReference type="EMBL" id="JAGFBR010000003">
    <property type="protein sequence ID" value="KAH0468949.1"/>
    <property type="molecule type" value="Genomic_DNA"/>
</dbReference>
<evidence type="ECO:0000256" key="5">
    <source>
        <dbReference type="ARBA" id="ARBA00022989"/>
    </source>
</evidence>
<comment type="caution">
    <text evidence="8">The sequence shown here is derived from an EMBL/GenBank/DDBJ whole genome shotgun (WGS) entry which is preliminary data.</text>
</comment>
<feature type="region of interest" description="Disordered" evidence="7">
    <location>
        <begin position="324"/>
        <end position="382"/>
    </location>
</feature>
<keyword evidence="2" id="KW-0328">Glycosyltransferase</keyword>
<accession>A0AAV7HMI7</accession>
<keyword evidence="3" id="KW-0808">Transferase</keyword>
<name>A0AAV7HMI7_DENCH</name>
<dbReference type="GO" id="GO:0030244">
    <property type="term" value="P:cellulose biosynthetic process"/>
    <property type="evidence" value="ECO:0007669"/>
    <property type="project" value="InterPro"/>
</dbReference>
<organism evidence="8 9">
    <name type="scientific">Dendrobium chrysotoxum</name>
    <name type="common">Orchid</name>
    <dbReference type="NCBI Taxonomy" id="161865"/>
    <lineage>
        <taxon>Eukaryota</taxon>
        <taxon>Viridiplantae</taxon>
        <taxon>Streptophyta</taxon>
        <taxon>Embryophyta</taxon>
        <taxon>Tracheophyta</taxon>
        <taxon>Spermatophyta</taxon>
        <taxon>Magnoliopsida</taxon>
        <taxon>Liliopsida</taxon>
        <taxon>Asparagales</taxon>
        <taxon>Orchidaceae</taxon>
        <taxon>Epidendroideae</taxon>
        <taxon>Malaxideae</taxon>
        <taxon>Dendrobiinae</taxon>
        <taxon>Dendrobium</taxon>
    </lineage>
</organism>
<comment type="subcellular location">
    <subcellularLocation>
        <location evidence="1">Endomembrane system</location>
    </subcellularLocation>
</comment>
<gene>
    <name evidence="8" type="ORF">IEQ34_002181</name>
</gene>
<reference evidence="8 9" key="1">
    <citation type="journal article" date="2021" name="Hortic Res">
        <title>Chromosome-scale assembly of the Dendrobium chrysotoxum genome enhances the understanding of orchid evolution.</title>
        <authorList>
            <person name="Zhang Y."/>
            <person name="Zhang G.Q."/>
            <person name="Zhang D."/>
            <person name="Liu X.D."/>
            <person name="Xu X.Y."/>
            <person name="Sun W.H."/>
            <person name="Yu X."/>
            <person name="Zhu X."/>
            <person name="Wang Z.W."/>
            <person name="Zhao X."/>
            <person name="Zhong W.Y."/>
            <person name="Chen H."/>
            <person name="Yin W.L."/>
            <person name="Huang T."/>
            <person name="Niu S.C."/>
            <person name="Liu Z.J."/>
        </authorList>
    </citation>
    <scope>NUCLEOTIDE SEQUENCE [LARGE SCALE GENOMIC DNA]</scope>
    <source>
        <strain evidence="8">Lindl</strain>
    </source>
</reference>